<keyword evidence="3" id="KW-1185">Reference proteome</keyword>
<evidence type="ECO:0000313" key="3">
    <source>
        <dbReference type="Proteomes" id="UP001328107"/>
    </source>
</evidence>
<evidence type="ECO:0000313" key="2">
    <source>
        <dbReference type="EMBL" id="GMR47142.1"/>
    </source>
</evidence>
<dbReference type="PANTHER" id="PTHR47520:SF13">
    <property type="entry name" value="PROTEIN CBG10012"/>
    <property type="match status" value="1"/>
</dbReference>
<feature type="domain" description="CX" evidence="1">
    <location>
        <begin position="20"/>
        <end position="77"/>
    </location>
</feature>
<evidence type="ECO:0000259" key="1">
    <source>
        <dbReference type="Pfam" id="PF01705"/>
    </source>
</evidence>
<accession>A0AAN5I078</accession>
<dbReference type="InterPro" id="IPR002619">
    <property type="entry name" value="CX"/>
</dbReference>
<dbReference type="PANTHER" id="PTHR47520">
    <property type="entry name" value="CX DOMAIN-CONTAINING PROTEIN-RELATED"/>
    <property type="match status" value="1"/>
</dbReference>
<sequence length="116" mass="12553">MTANRINNAYAPVSYGGNDYYWGRDVVPQDAPIVCTRPLEDLSQVNLDDVMFQDGTRPTEFAWSCASSEQCCDWTCCPDNGYAAAAAAAVARRSSNDSNPTDELTLSAILSSTDLT</sequence>
<organism evidence="2 3">
    <name type="scientific">Pristionchus mayeri</name>
    <dbReference type="NCBI Taxonomy" id="1317129"/>
    <lineage>
        <taxon>Eukaryota</taxon>
        <taxon>Metazoa</taxon>
        <taxon>Ecdysozoa</taxon>
        <taxon>Nematoda</taxon>
        <taxon>Chromadorea</taxon>
        <taxon>Rhabditida</taxon>
        <taxon>Rhabditina</taxon>
        <taxon>Diplogasteromorpha</taxon>
        <taxon>Diplogasteroidea</taxon>
        <taxon>Neodiplogasteridae</taxon>
        <taxon>Pristionchus</taxon>
    </lineage>
</organism>
<name>A0AAN5I078_9BILA</name>
<feature type="non-terminal residue" evidence="2">
    <location>
        <position position="116"/>
    </location>
</feature>
<reference evidence="3" key="1">
    <citation type="submission" date="2022-10" db="EMBL/GenBank/DDBJ databases">
        <title>Genome assembly of Pristionchus species.</title>
        <authorList>
            <person name="Yoshida K."/>
            <person name="Sommer R.J."/>
        </authorList>
    </citation>
    <scope>NUCLEOTIDE SEQUENCE [LARGE SCALE GENOMIC DNA]</scope>
    <source>
        <strain evidence="3">RS5460</strain>
    </source>
</reference>
<dbReference type="Pfam" id="PF01705">
    <property type="entry name" value="CX"/>
    <property type="match status" value="1"/>
</dbReference>
<dbReference type="Proteomes" id="UP001328107">
    <property type="component" value="Unassembled WGS sequence"/>
</dbReference>
<comment type="caution">
    <text evidence="2">The sequence shown here is derived from an EMBL/GenBank/DDBJ whole genome shotgun (WGS) entry which is preliminary data.</text>
</comment>
<dbReference type="AlphaFoldDB" id="A0AAN5I078"/>
<protein>
    <recommendedName>
        <fullName evidence="1">CX domain-containing protein</fullName>
    </recommendedName>
</protein>
<proteinExistence type="predicted"/>
<dbReference type="EMBL" id="BTRK01000004">
    <property type="protein sequence ID" value="GMR47142.1"/>
    <property type="molecule type" value="Genomic_DNA"/>
</dbReference>
<gene>
    <name evidence="2" type="ORF">PMAYCL1PPCAC_17337</name>
</gene>